<keyword evidence="3" id="KW-1133">Transmembrane helix</keyword>
<sequence length="661" mass="75431">MNPSSTDQYCFQFKYLITGFTRNSCMSFYGKTLINTKNQSILFSTFCIPDEQIEMIWYSFSVSLPINITIINVVTESNGTMSNQSLIIKDLSIQKCHPINSTIISYSLVIKENVWIKYRWIFIIFVFISIAVFVYMAYQRLNKKSDVIQRIQISSVQHSQHFYEEPAKTKDHDNVIKIPVPDVAKARKAAYSNQQQLNPKVVPSIPVISLHPSSNSTTNTVQKLPTFETKSIQSASVNSTVWDLDDINEFTQNMFRNNNDNKDNLKPRSYRLRLNCPIDPDDYLKQYIQSRSHCLDIFEDYVNSLKRQHGMIRSADSDPPIFDPGISITGPQVKKETSVIDKEDSHVIKKLNRTEPRKKYALVHEQIGIFIIGGYNLYSDIPVQKEPNTDYLFKFNGDVVEIPPLKPCRIHFGIYTDGEGIYIGGGQTIKNELLDDIQCFDLQTLKWKHIATLMNPIAACGMTLDDNRIYLVGGYDIVRNHTILLADYTIYNLSSQRFEKSANLPSPRCRSLVFATDNAIFCISGLFESSDANYNKKMKISTDILKWTPKSSRWIKVSQTPELTKFHALSFNDPYLEVTKRDVNDQGDEIGTLIEAHYNFQTNQWTNGRAPSSSSSSPIKAKDTSQAIKTPSKSKTIKTSKKTPSKSKDKNRDAKTKTNKK</sequence>
<feature type="transmembrane region" description="Helical" evidence="3">
    <location>
        <begin position="120"/>
        <end position="138"/>
    </location>
</feature>
<keyword evidence="3" id="KW-0472">Membrane</keyword>
<comment type="caution">
    <text evidence="4">The sequence shown here is derived from an EMBL/GenBank/DDBJ whole genome shotgun (WGS) entry which is preliminary data.</text>
</comment>
<organism evidence="4 5">
    <name type="scientific">Adineta steineri</name>
    <dbReference type="NCBI Taxonomy" id="433720"/>
    <lineage>
        <taxon>Eukaryota</taxon>
        <taxon>Metazoa</taxon>
        <taxon>Spiralia</taxon>
        <taxon>Gnathifera</taxon>
        <taxon>Rotifera</taxon>
        <taxon>Eurotatoria</taxon>
        <taxon>Bdelloidea</taxon>
        <taxon>Adinetida</taxon>
        <taxon>Adinetidae</taxon>
        <taxon>Adineta</taxon>
    </lineage>
</organism>
<evidence type="ECO:0000313" key="4">
    <source>
        <dbReference type="EMBL" id="CAF3817510.1"/>
    </source>
</evidence>
<dbReference type="InterPro" id="IPR015915">
    <property type="entry name" value="Kelch-typ_b-propeller"/>
</dbReference>
<accession>A0A819CG81</accession>
<dbReference type="SUPFAM" id="SSF117281">
    <property type="entry name" value="Kelch motif"/>
    <property type="match status" value="1"/>
</dbReference>
<dbReference type="EMBL" id="CAJOAZ010001457">
    <property type="protein sequence ID" value="CAF3817510.1"/>
    <property type="molecule type" value="Genomic_DNA"/>
</dbReference>
<evidence type="ECO:0000313" key="5">
    <source>
        <dbReference type="Proteomes" id="UP000663844"/>
    </source>
</evidence>
<evidence type="ECO:0000256" key="2">
    <source>
        <dbReference type="SAM" id="MobiDB-lite"/>
    </source>
</evidence>
<feature type="region of interest" description="Disordered" evidence="2">
    <location>
        <begin position="604"/>
        <end position="661"/>
    </location>
</feature>
<dbReference type="Pfam" id="PF24681">
    <property type="entry name" value="Kelch_KLHDC2_KLHL20_DRC7"/>
    <property type="match status" value="1"/>
</dbReference>
<dbReference type="AlphaFoldDB" id="A0A819CG81"/>
<feature type="compositionally biased region" description="Basic and acidic residues" evidence="2">
    <location>
        <begin position="646"/>
        <end position="661"/>
    </location>
</feature>
<keyword evidence="1" id="KW-0880">Kelch repeat</keyword>
<evidence type="ECO:0000256" key="3">
    <source>
        <dbReference type="SAM" id="Phobius"/>
    </source>
</evidence>
<protein>
    <submittedName>
        <fullName evidence="4">Uncharacterized protein</fullName>
    </submittedName>
</protein>
<dbReference type="Gene3D" id="2.120.10.80">
    <property type="entry name" value="Kelch-type beta propeller"/>
    <property type="match status" value="1"/>
</dbReference>
<dbReference type="PANTHER" id="PTHR46375">
    <property type="entry name" value="KELCH REPEAT AND BTB DOMAIN-CONTAINING PROTEIN 13-RELATED"/>
    <property type="match status" value="1"/>
</dbReference>
<dbReference type="InterPro" id="IPR052392">
    <property type="entry name" value="Kelch-BTB_domain-containing"/>
</dbReference>
<name>A0A819CG81_9BILA</name>
<evidence type="ECO:0000256" key="1">
    <source>
        <dbReference type="ARBA" id="ARBA00022441"/>
    </source>
</evidence>
<dbReference type="InterPro" id="IPR006652">
    <property type="entry name" value="Kelch_1"/>
</dbReference>
<keyword evidence="3" id="KW-0812">Transmembrane</keyword>
<reference evidence="4" key="1">
    <citation type="submission" date="2021-02" db="EMBL/GenBank/DDBJ databases">
        <authorList>
            <person name="Nowell W R."/>
        </authorList>
    </citation>
    <scope>NUCLEOTIDE SEQUENCE</scope>
</reference>
<dbReference type="SMART" id="SM00612">
    <property type="entry name" value="Kelch"/>
    <property type="match status" value="2"/>
</dbReference>
<dbReference type="Proteomes" id="UP000663844">
    <property type="component" value="Unassembled WGS sequence"/>
</dbReference>
<gene>
    <name evidence="4" type="ORF">OXD698_LOCUS19227</name>
</gene>
<proteinExistence type="predicted"/>
<feature type="compositionally biased region" description="Basic residues" evidence="2">
    <location>
        <begin position="635"/>
        <end position="645"/>
    </location>
</feature>
<dbReference type="PANTHER" id="PTHR46375:SF3">
    <property type="entry name" value="KELCH REPEAT AND BTB DOMAIN-CONTAINING PROTEIN 13"/>
    <property type="match status" value="1"/>
</dbReference>